<reference evidence="1" key="1">
    <citation type="submission" date="2020-09" db="EMBL/GenBank/DDBJ databases">
        <title>A novel bacterium of genus Hazenella, isolated from South China Sea.</title>
        <authorList>
            <person name="Huang H."/>
            <person name="Mo K."/>
            <person name="Hu Y."/>
        </authorList>
    </citation>
    <scope>NUCLEOTIDE SEQUENCE</scope>
    <source>
        <strain evidence="1">IB182357</strain>
    </source>
</reference>
<organism evidence="1 2">
    <name type="scientific">Polycladospora coralii</name>
    <dbReference type="NCBI Taxonomy" id="2771432"/>
    <lineage>
        <taxon>Bacteria</taxon>
        <taxon>Bacillati</taxon>
        <taxon>Bacillota</taxon>
        <taxon>Bacilli</taxon>
        <taxon>Bacillales</taxon>
        <taxon>Thermoactinomycetaceae</taxon>
        <taxon>Polycladospora</taxon>
    </lineage>
</organism>
<dbReference type="Proteomes" id="UP000661691">
    <property type="component" value="Unassembled WGS sequence"/>
</dbReference>
<keyword evidence="2" id="KW-1185">Reference proteome</keyword>
<dbReference type="EMBL" id="JACXAH010000037">
    <property type="protein sequence ID" value="MBD1373754.1"/>
    <property type="molecule type" value="Genomic_DNA"/>
</dbReference>
<dbReference type="AlphaFoldDB" id="A0A926RVM1"/>
<evidence type="ECO:0000313" key="1">
    <source>
        <dbReference type="EMBL" id="MBD1373754.1"/>
    </source>
</evidence>
<sequence>MLVKVKNIGKDRVVDRLGHRFKPNEEKEIKLTHKGHLTLLAACRYLEVTETKPSKPKTAKSKGSK</sequence>
<proteinExistence type="predicted"/>
<accession>A0A926RVM1</accession>
<protein>
    <submittedName>
        <fullName evidence="1">Uncharacterized protein</fullName>
    </submittedName>
</protein>
<comment type="caution">
    <text evidence="1">The sequence shown here is derived from an EMBL/GenBank/DDBJ whole genome shotgun (WGS) entry which is preliminary data.</text>
</comment>
<evidence type="ECO:0000313" key="2">
    <source>
        <dbReference type="Proteomes" id="UP000661691"/>
    </source>
</evidence>
<dbReference type="RefSeq" id="WP_191142751.1">
    <property type="nucleotide sequence ID" value="NZ_JACXAH010000037.1"/>
</dbReference>
<gene>
    <name evidence="1" type="ORF">IC620_15515</name>
</gene>
<name>A0A926RVM1_9BACL</name>